<comment type="similarity">
    <text evidence="2 6">Belongs to the plant self-incompatibility (S1) protein family.</text>
</comment>
<dbReference type="EMBL" id="JAXIOK010000013">
    <property type="protein sequence ID" value="KAK4756337.1"/>
    <property type="molecule type" value="Genomic_DNA"/>
</dbReference>
<name>A0AAN7K0X1_9MYRT</name>
<dbReference type="GO" id="GO:0005576">
    <property type="term" value="C:extracellular region"/>
    <property type="evidence" value="ECO:0007669"/>
    <property type="project" value="UniProtKB-SubCell"/>
</dbReference>
<comment type="subcellular location">
    <subcellularLocation>
        <location evidence="1 6">Secreted</location>
    </subcellularLocation>
</comment>
<keyword evidence="5 6" id="KW-0732">Signal</keyword>
<feature type="chain" id="PRO_5042665526" description="S-protein homolog" evidence="6">
    <location>
        <begin position="24"/>
        <end position="107"/>
    </location>
</feature>
<organism evidence="7 8">
    <name type="scientific">Trapa incisa</name>
    <dbReference type="NCBI Taxonomy" id="236973"/>
    <lineage>
        <taxon>Eukaryota</taxon>
        <taxon>Viridiplantae</taxon>
        <taxon>Streptophyta</taxon>
        <taxon>Embryophyta</taxon>
        <taxon>Tracheophyta</taxon>
        <taxon>Spermatophyta</taxon>
        <taxon>Magnoliopsida</taxon>
        <taxon>eudicotyledons</taxon>
        <taxon>Gunneridae</taxon>
        <taxon>Pentapetalae</taxon>
        <taxon>rosids</taxon>
        <taxon>malvids</taxon>
        <taxon>Myrtales</taxon>
        <taxon>Lythraceae</taxon>
        <taxon>Trapa</taxon>
    </lineage>
</organism>
<sequence length="107" mass="12516">MMHKNKCLILFLLIALFLSAVEALNLKKNVDVKVRNGLPSGHNFTIHCKSKNDDMGLHTIGPDQDYAFHFQVNFWRTTLFFCGVKTDYGQGVYDFYKYSRDFKRCRL</sequence>
<reference evidence="7 8" key="1">
    <citation type="journal article" date="2023" name="Hortic Res">
        <title>Pangenome of water caltrop reveals structural variations and asymmetric subgenome divergence after allopolyploidization.</title>
        <authorList>
            <person name="Zhang X."/>
            <person name="Chen Y."/>
            <person name="Wang L."/>
            <person name="Yuan Y."/>
            <person name="Fang M."/>
            <person name="Shi L."/>
            <person name="Lu R."/>
            <person name="Comes H.P."/>
            <person name="Ma Y."/>
            <person name="Chen Y."/>
            <person name="Huang G."/>
            <person name="Zhou Y."/>
            <person name="Zheng Z."/>
            <person name="Qiu Y."/>
        </authorList>
    </citation>
    <scope>NUCLEOTIDE SEQUENCE [LARGE SCALE GENOMIC DNA]</scope>
    <source>
        <tissue evidence="7">Roots</tissue>
    </source>
</reference>
<dbReference type="InterPro" id="IPR010264">
    <property type="entry name" value="Self-incomp_S1"/>
</dbReference>
<dbReference type="InterPro" id="IPR008972">
    <property type="entry name" value="Cupredoxin"/>
</dbReference>
<keyword evidence="4 6" id="KW-0964">Secreted</keyword>
<evidence type="ECO:0000256" key="3">
    <source>
        <dbReference type="ARBA" id="ARBA00022471"/>
    </source>
</evidence>
<proteinExistence type="inferred from homology"/>
<dbReference type="PANTHER" id="PTHR31232:SF43">
    <property type="entry name" value="S-PROTEIN HOMOLOG 29-RELATED"/>
    <property type="match status" value="1"/>
</dbReference>
<keyword evidence="8" id="KW-1185">Reference proteome</keyword>
<comment type="caution">
    <text evidence="7">The sequence shown here is derived from an EMBL/GenBank/DDBJ whole genome shotgun (WGS) entry which is preliminary data.</text>
</comment>
<dbReference type="SUPFAM" id="SSF49503">
    <property type="entry name" value="Cupredoxins"/>
    <property type="match status" value="1"/>
</dbReference>
<gene>
    <name evidence="7" type="ORF">SAY87_006464</name>
</gene>
<feature type="signal peptide" evidence="6">
    <location>
        <begin position="1"/>
        <end position="23"/>
    </location>
</feature>
<evidence type="ECO:0000256" key="6">
    <source>
        <dbReference type="RuleBase" id="RU367044"/>
    </source>
</evidence>
<accession>A0AAN7K0X1</accession>
<dbReference type="GO" id="GO:0060320">
    <property type="term" value="P:rejection of self pollen"/>
    <property type="evidence" value="ECO:0007669"/>
    <property type="project" value="UniProtKB-KW"/>
</dbReference>
<evidence type="ECO:0000256" key="5">
    <source>
        <dbReference type="ARBA" id="ARBA00022729"/>
    </source>
</evidence>
<evidence type="ECO:0000256" key="1">
    <source>
        <dbReference type="ARBA" id="ARBA00004613"/>
    </source>
</evidence>
<evidence type="ECO:0000313" key="7">
    <source>
        <dbReference type="EMBL" id="KAK4756337.1"/>
    </source>
</evidence>
<evidence type="ECO:0000256" key="4">
    <source>
        <dbReference type="ARBA" id="ARBA00022525"/>
    </source>
</evidence>
<dbReference type="Proteomes" id="UP001345219">
    <property type="component" value="Chromosome 6"/>
</dbReference>
<evidence type="ECO:0000313" key="8">
    <source>
        <dbReference type="Proteomes" id="UP001345219"/>
    </source>
</evidence>
<keyword evidence="3 6" id="KW-0713">Self-incompatibility</keyword>
<dbReference type="Pfam" id="PF05938">
    <property type="entry name" value="Self-incomp_S1"/>
    <property type="match status" value="1"/>
</dbReference>
<evidence type="ECO:0000256" key="2">
    <source>
        <dbReference type="ARBA" id="ARBA00005581"/>
    </source>
</evidence>
<dbReference type="AlphaFoldDB" id="A0AAN7K0X1"/>
<dbReference type="PANTHER" id="PTHR31232">
    <property type="match status" value="1"/>
</dbReference>
<protein>
    <recommendedName>
        <fullName evidence="6">S-protein homolog</fullName>
    </recommendedName>
</protein>